<organism evidence="2">
    <name type="scientific">uncultured Klebsiella sp</name>
    <dbReference type="NCBI Taxonomy" id="284011"/>
    <lineage>
        <taxon>Bacteria</taxon>
        <taxon>Pseudomonadati</taxon>
        <taxon>Pseudomonadota</taxon>
        <taxon>Gammaproteobacteria</taxon>
        <taxon>Enterobacterales</taxon>
        <taxon>Enterobacteriaceae</taxon>
        <taxon>Klebsiella/Raoultella group</taxon>
        <taxon>Klebsiella</taxon>
        <taxon>environmental samples</taxon>
    </lineage>
</organism>
<sequence>MVLGITHYERPAKLLEAVMSAIRQSYRNLQIVVVDDGSSCPATLEALDKIEVILERAGGKLLRRENGYLGAARNTIAAATQSDYLSLPRRR</sequence>
<evidence type="ECO:0000313" key="2">
    <source>
        <dbReference type="EMBL" id="AIA92007.1"/>
    </source>
</evidence>
<protein>
    <submittedName>
        <fullName evidence="2">Glycos_transf_2</fullName>
    </submittedName>
</protein>
<feature type="domain" description="Glycosyltransferase 2-like" evidence="1">
    <location>
        <begin position="5"/>
        <end position="85"/>
    </location>
</feature>
<dbReference type="Pfam" id="PF00535">
    <property type="entry name" value="Glycos_transf_2"/>
    <property type="match status" value="1"/>
</dbReference>
<dbReference type="InterPro" id="IPR029044">
    <property type="entry name" value="Nucleotide-diphossugar_trans"/>
</dbReference>
<dbReference type="SUPFAM" id="SSF53448">
    <property type="entry name" value="Nucleotide-diphospho-sugar transferases"/>
    <property type="match status" value="1"/>
</dbReference>
<dbReference type="CDD" id="cd00761">
    <property type="entry name" value="Glyco_tranf_GTA_type"/>
    <property type="match status" value="1"/>
</dbReference>
<dbReference type="EMBL" id="KF124687">
    <property type="protein sequence ID" value="AIA92007.1"/>
    <property type="molecule type" value="Genomic_DNA"/>
</dbReference>
<dbReference type="Gene3D" id="3.90.550.10">
    <property type="entry name" value="Spore Coat Polysaccharide Biosynthesis Protein SpsA, Chain A"/>
    <property type="match status" value="1"/>
</dbReference>
<accession>A0A060CAP5</accession>
<evidence type="ECO:0000259" key="1">
    <source>
        <dbReference type="Pfam" id="PF00535"/>
    </source>
</evidence>
<reference evidence="2" key="1">
    <citation type="journal article" date="2013" name="Environ. Microbiol.">
        <title>Seasonally variable intestinal metagenomes of the red palm weevil (Rhynchophorus ferrugineus).</title>
        <authorList>
            <person name="Jia S."/>
            <person name="Zhang X."/>
            <person name="Zhang G."/>
            <person name="Yin A."/>
            <person name="Zhang S."/>
            <person name="Li F."/>
            <person name="Wang L."/>
            <person name="Zhao D."/>
            <person name="Yun Q."/>
            <person name="Tala"/>
            <person name="Wang J."/>
            <person name="Sun G."/>
            <person name="Baabdullah M."/>
            <person name="Yu X."/>
            <person name="Hu S."/>
            <person name="Al-Mssallem I.S."/>
            <person name="Yu J."/>
        </authorList>
    </citation>
    <scope>NUCLEOTIDE SEQUENCE</scope>
</reference>
<dbReference type="AlphaFoldDB" id="A0A060CAP5"/>
<name>A0A060CAP5_9ENTR</name>
<proteinExistence type="predicted"/>
<dbReference type="InterPro" id="IPR001173">
    <property type="entry name" value="Glyco_trans_2-like"/>
</dbReference>